<accession>A0ABT2SMR0</accession>
<reference evidence="1 2" key="1">
    <citation type="journal article" date="2021" name="ISME Commun">
        <title>Automated analysis of genomic sequences facilitates high-throughput and comprehensive description of bacteria.</title>
        <authorList>
            <person name="Hitch T.C.A."/>
        </authorList>
    </citation>
    <scope>NUCLEOTIDE SEQUENCE [LARGE SCALE GENOMIC DNA]</scope>
    <source>
        <strain evidence="1 2">Sanger_29</strain>
    </source>
</reference>
<sequence length="166" mass="18135">MADNYVGKLLTELTEKTTATDTDLVPVAEKTGTLFRMTLAKLKEIFLGTKDISGIGDGTVKGAISELNTNMDSEFHYYNSITAIGLTNNASWDDILTALPRGSGVKFAAWKDSLPNLTSQAGARQEITVNKCEAGYATIEVWDIGSNVRYYCSHNGYNYTSWKTNG</sequence>
<protein>
    <submittedName>
        <fullName evidence="1">Uncharacterized protein</fullName>
    </submittedName>
</protein>
<name>A0ABT2SMR0_9FIRM</name>
<evidence type="ECO:0000313" key="2">
    <source>
        <dbReference type="Proteomes" id="UP001652338"/>
    </source>
</evidence>
<dbReference type="RefSeq" id="WP_262655052.1">
    <property type="nucleotide sequence ID" value="NZ_JAOQKE010000013.1"/>
</dbReference>
<dbReference type="Proteomes" id="UP001652338">
    <property type="component" value="Unassembled WGS sequence"/>
</dbReference>
<comment type="caution">
    <text evidence="1">The sequence shown here is derived from an EMBL/GenBank/DDBJ whole genome shotgun (WGS) entry which is preliminary data.</text>
</comment>
<keyword evidence="2" id="KW-1185">Reference proteome</keyword>
<proteinExistence type="predicted"/>
<dbReference type="EMBL" id="JAOQKE010000013">
    <property type="protein sequence ID" value="MCU6725785.1"/>
    <property type="molecule type" value="Genomic_DNA"/>
</dbReference>
<evidence type="ECO:0000313" key="1">
    <source>
        <dbReference type="EMBL" id="MCU6725785.1"/>
    </source>
</evidence>
<organism evidence="1 2">
    <name type="scientific">Muricoprocola aceti</name>
    <dbReference type="NCBI Taxonomy" id="2981772"/>
    <lineage>
        <taxon>Bacteria</taxon>
        <taxon>Bacillati</taxon>
        <taxon>Bacillota</taxon>
        <taxon>Clostridia</taxon>
        <taxon>Lachnospirales</taxon>
        <taxon>Lachnospiraceae</taxon>
        <taxon>Muricoprocola</taxon>
    </lineage>
</organism>
<gene>
    <name evidence="1" type="ORF">OCV47_10555</name>
</gene>